<dbReference type="PANTHER" id="PTHR24421:SF63">
    <property type="entry name" value="SENSOR HISTIDINE KINASE DESK"/>
    <property type="match status" value="1"/>
</dbReference>
<dbReference type="GO" id="GO:0004673">
    <property type="term" value="F:protein histidine kinase activity"/>
    <property type="evidence" value="ECO:0007669"/>
    <property type="project" value="UniProtKB-EC"/>
</dbReference>
<keyword evidence="3 9" id="KW-0808">Transferase</keyword>
<evidence type="ECO:0000256" key="4">
    <source>
        <dbReference type="ARBA" id="ARBA00022777"/>
    </source>
</evidence>
<dbReference type="InterPro" id="IPR036890">
    <property type="entry name" value="HATPase_C_sf"/>
</dbReference>
<feature type="transmembrane region" description="Helical" evidence="6">
    <location>
        <begin position="42"/>
        <end position="58"/>
    </location>
</feature>
<dbReference type="SUPFAM" id="SSF55874">
    <property type="entry name" value="ATPase domain of HSP90 chaperone/DNA topoisomerase II/histidine kinase"/>
    <property type="match status" value="1"/>
</dbReference>
<dbReference type="InterPro" id="IPR050482">
    <property type="entry name" value="Sensor_HK_TwoCompSys"/>
</dbReference>
<keyword evidence="6" id="KW-0812">Transmembrane</keyword>
<dbReference type="Pfam" id="PF02518">
    <property type="entry name" value="HATPase_c"/>
    <property type="match status" value="1"/>
</dbReference>
<feature type="domain" description="Histidine kinase/HSP90-like ATPase" evidence="7">
    <location>
        <begin position="280"/>
        <end position="365"/>
    </location>
</feature>
<evidence type="ECO:0000259" key="8">
    <source>
        <dbReference type="Pfam" id="PF07730"/>
    </source>
</evidence>
<feature type="transmembrane region" description="Helical" evidence="6">
    <location>
        <begin position="64"/>
        <end position="91"/>
    </location>
</feature>
<dbReference type="Pfam" id="PF07730">
    <property type="entry name" value="HisKA_3"/>
    <property type="match status" value="1"/>
</dbReference>
<dbReference type="Proteomes" id="UP000823485">
    <property type="component" value="Unassembled WGS sequence"/>
</dbReference>
<keyword evidence="6" id="KW-0472">Membrane</keyword>
<evidence type="ECO:0000313" key="10">
    <source>
        <dbReference type="Proteomes" id="UP000823485"/>
    </source>
</evidence>
<proteinExistence type="predicted"/>
<evidence type="ECO:0000256" key="3">
    <source>
        <dbReference type="ARBA" id="ARBA00022679"/>
    </source>
</evidence>
<dbReference type="EMBL" id="JAFBFH010000004">
    <property type="protein sequence ID" value="MBM7713830.1"/>
    <property type="molecule type" value="Genomic_DNA"/>
</dbReference>
<keyword evidence="5" id="KW-0902">Two-component regulatory system</keyword>
<evidence type="ECO:0000256" key="2">
    <source>
        <dbReference type="ARBA" id="ARBA00012438"/>
    </source>
</evidence>
<feature type="transmembrane region" description="Helical" evidence="6">
    <location>
        <begin position="103"/>
        <end position="121"/>
    </location>
</feature>
<dbReference type="Gene3D" id="3.30.565.10">
    <property type="entry name" value="Histidine kinase-like ATPase, C-terminal domain"/>
    <property type="match status" value="1"/>
</dbReference>
<dbReference type="EC" id="2.7.13.3" evidence="2"/>
<evidence type="ECO:0000313" key="9">
    <source>
        <dbReference type="EMBL" id="MBM7713830.1"/>
    </source>
</evidence>
<evidence type="ECO:0000256" key="1">
    <source>
        <dbReference type="ARBA" id="ARBA00000085"/>
    </source>
</evidence>
<keyword evidence="4 9" id="KW-0418">Kinase</keyword>
<dbReference type="RefSeq" id="WP_077112915.1">
    <property type="nucleotide sequence ID" value="NZ_JAFBFH010000004.1"/>
</dbReference>
<feature type="domain" description="Signal transduction histidine kinase subgroup 3 dimerisation and phosphoacceptor" evidence="8">
    <location>
        <begin position="177"/>
        <end position="240"/>
    </location>
</feature>
<evidence type="ECO:0000256" key="5">
    <source>
        <dbReference type="ARBA" id="ARBA00023012"/>
    </source>
</evidence>
<evidence type="ECO:0000256" key="6">
    <source>
        <dbReference type="SAM" id="Phobius"/>
    </source>
</evidence>
<name>A0ABS2R2F5_9BACI</name>
<protein>
    <recommendedName>
        <fullName evidence="2">histidine kinase</fullName>
        <ecNumber evidence="2">2.7.13.3</ecNumber>
    </recommendedName>
</protein>
<dbReference type="PANTHER" id="PTHR24421">
    <property type="entry name" value="NITRATE/NITRITE SENSOR PROTEIN NARX-RELATED"/>
    <property type="match status" value="1"/>
</dbReference>
<dbReference type="Gene3D" id="1.20.5.1930">
    <property type="match status" value="1"/>
</dbReference>
<accession>A0ABS2R2F5</accession>
<feature type="transmembrane region" description="Helical" evidence="6">
    <location>
        <begin position="12"/>
        <end position="30"/>
    </location>
</feature>
<feature type="transmembrane region" description="Helical" evidence="6">
    <location>
        <begin position="133"/>
        <end position="151"/>
    </location>
</feature>
<dbReference type="CDD" id="cd16917">
    <property type="entry name" value="HATPase_UhpB-NarQ-NarX-like"/>
    <property type="match status" value="1"/>
</dbReference>
<organism evidence="9 10">
    <name type="scientific">Siminovitchia thermophila</name>
    <dbReference type="NCBI Taxonomy" id="1245522"/>
    <lineage>
        <taxon>Bacteria</taxon>
        <taxon>Bacillati</taxon>
        <taxon>Bacillota</taxon>
        <taxon>Bacilli</taxon>
        <taxon>Bacillales</taxon>
        <taxon>Bacillaceae</taxon>
        <taxon>Siminovitchia</taxon>
    </lineage>
</organism>
<comment type="caution">
    <text evidence="9">The sequence shown here is derived from an EMBL/GenBank/DDBJ whole genome shotgun (WGS) entry which is preliminary data.</text>
</comment>
<comment type="catalytic activity">
    <reaction evidence="1">
        <text>ATP + protein L-histidine = ADP + protein N-phospho-L-histidine.</text>
        <dbReference type="EC" id="2.7.13.3"/>
    </reaction>
</comment>
<sequence>MKNKIYPKEQIKHYLLIDAVSIIFLSYIVLSSESDLGILERLCSLFIFFISFYVALWYRDWRLLAAVITGIAILTLLGVIVGSSVLLFGFIFADLLGRAHSKWHIGLGIVAIALMFLLVPWKSQEAFFTLKYPILLPIMILQIVYPVLIYIKEKNKSLRGELDAANQQIQHFIQQEERQRIARDLHDTLGHTLTMIKMKSELTDRLIDQDPRQAKKELKDILDTSRIALKQVRELVSDMKFISLESEWGHSRQLLQTAGMELFITVKGRLRLLSSVEETMLALSVREAVTNIVKHSKAKHCTVEQGANSQVYYVKIMDDGVGLVKTEGGNGIQSMKERMQALQGSATVENRPDGGTAVVLKIPIRQDGKGRPAS</sequence>
<keyword evidence="10" id="KW-1185">Reference proteome</keyword>
<evidence type="ECO:0000259" key="7">
    <source>
        <dbReference type="Pfam" id="PF02518"/>
    </source>
</evidence>
<keyword evidence="6" id="KW-1133">Transmembrane helix</keyword>
<gene>
    <name evidence="9" type="ORF">JOC94_000800</name>
</gene>
<dbReference type="InterPro" id="IPR003594">
    <property type="entry name" value="HATPase_dom"/>
</dbReference>
<reference evidence="9 10" key="1">
    <citation type="submission" date="2021-01" db="EMBL/GenBank/DDBJ databases">
        <title>Genomic Encyclopedia of Type Strains, Phase IV (KMG-IV): sequencing the most valuable type-strain genomes for metagenomic binning, comparative biology and taxonomic classification.</title>
        <authorList>
            <person name="Goeker M."/>
        </authorList>
    </citation>
    <scope>NUCLEOTIDE SEQUENCE [LARGE SCALE GENOMIC DNA]</scope>
    <source>
        <strain evidence="9 10">DSM 105453</strain>
    </source>
</reference>
<dbReference type="InterPro" id="IPR011712">
    <property type="entry name" value="Sig_transdc_His_kin_sub3_dim/P"/>
</dbReference>